<evidence type="ECO:0000313" key="3">
    <source>
        <dbReference type="Proteomes" id="UP000253740"/>
    </source>
</evidence>
<feature type="signal peptide" evidence="1">
    <location>
        <begin position="1"/>
        <end position="34"/>
    </location>
</feature>
<name>A0A0K8QLF3_9GAMM</name>
<dbReference type="Proteomes" id="UP000253740">
    <property type="component" value="Unassembled WGS sequence"/>
</dbReference>
<dbReference type="AlphaFoldDB" id="A0A0K8QLF3"/>
<evidence type="ECO:0000313" key="2">
    <source>
        <dbReference type="EMBL" id="GAP65551.1"/>
    </source>
</evidence>
<dbReference type="STRING" id="1475481.GCA_000953855_00853"/>
<feature type="chain" id="PRO_5005514865" evidence="1">
    <location>
        <begin position="35"/>
        <end position="171"/>
    </location>
</feature>
<reference evidence="2" key="1">
    <citation type="submission" date="2015-08" db="EMBL/GenBank/DDBJ databases">
        <title>Complete DNA Sequence of Pseudomonas syringae pv. actinidiae, the Causal Agent of Kiwifruit Canker Disease.</title>
        <authorList>
            <person name="Rikkerink E.H.A."/>
            <person name="Fineran P.C."/>
        </authorList>
    </citation>
    <scope>NUCLEOTIDE SEQUENCE</scope>
    <source>
        <strain evidence="2">SkMP5</strain>
    </source>
</reference>
<dbReference type="EMBL" id="DF970162">
    <property type="protein sequence ID" value="GAP65551.1"/>
    <property type="molecule type" value="Genomic_DNA"/>
</dbReference>
<gene>
    <name evidence="2" type="ORF">MBSD_n0841</name>
</gene>
<protein>
    <submittedName>
        <fullName evidence="2">Lipid A 3-O-deacylase</fullName>
    </submittedName>
</protein>
<dbReference type="RefSeq" id="WP_062535410.1">
    <property type="nucleotide sequence ID" value="NZ_DF970162.1"/>
</dbReference>
<keyword evidence="1" id="KW-0732">Signal</keyword>
<accession>A0A0K8QLF3</accession>
<sequence length="171" mass="18541">MSFDATLSRTRRRGRCAAALFVAAALFASAHAQAAQFELLAGPSWTSGQRSTKAVFFEALGETRTWHALRWQPDVGLGWIEARGTPRERLDHDVGVAAAGVRLPDLWHGLFVGFQLAAATPHTGALCSAQQFVSSLGWRRGRAVVMLRHISNGSTREPNLGETMLLAGVDF</sequence>
<organism evidence="2">
    <name type="scientific">Mizugakiibacter sediminis</name>
    <dbReference type="NCBI Taxonomy" id="1475481"/>
    <lineage>
        <taxon>Bacteria</taxon>
        <taxon>Pseudomonadati</taxon>
        <taxon>Pseudomonadota</taxon>
        <taxon>Gammaproteobacteria</taxon>
        <taxon>Lysobacterales</taxon>
        <taxon>Rhodanobacteraceae</taxon>
        <taxon>Mizugakiibacter</taxon>
    </lineage>
</organism>
<dbReference type="OrthoDB" id="5952859at2"/>
<evidence type="ECO:0000256" key="1">
    <source>
        <dbReference type="SAM" id="SignalP"/>
    </source>
</evidence>
<proteinExistence type="predicted"/>
<keyword evidence="3" id="KW-1185">Reference proteome</keyword>